<dbReference type="Pfam" id="PF05649">
    <property type="entry name" value="Peptidase_M13_N"/>
    <property type="match status" value="3"/>
</dbReference>
<evidence type="ECO:0000259" key="7">
    <source>
        <dbReference type="Pfam" id="PF01431"/>
    </source>
</evidence>
<feature type="domain" description="Peptidase M13 N-terminal" evidence="8">
    <location>
        <begin position="99"/>
        <end position="167"/>
    </location>
</feature>
<sequence>MGKSESQMDIMEKSNKPGKHRWTATEIGLFVLLMLVSCALAGLVVLYTSAAKERSNASSVSRSTAGQLLQSSLNPVCTTADCVTAAARLLQNMDTSVKPCDNFYQYACGGWLERHVIPETSSRHSVFDILRDKLEIVLKGVLETESEQDRDAIRKAKVLYSSCMNEREAWNLEDTLATLTARFHKKVLLDMYVWTDDRDSRRHIIYIDQPSLGMPSRDYYLNDGNYKKVREAYLQFMVSIAKITREDRNLTQDDERLWEEMTQVLELETDIANATSPAEERQDVTVLYNKMTIGELQNTFNFNGFNWTRYIQGVLSCVSIDVLLEEEVVVYSSPYLEKMNDVLPKHSVRSAYRHDGASKMHRTLQQLTPANVPSQNYAELPHVAAHCRQGQQLESGVSKMPEPATGSINDLCPQTLYGTTAEDAWWRECVRYVQSSMENAVGALYVRETFAGESKQMVSDLIRKIQKAYVETLEELRWMDGPSKEKAREKAMAIKEHIGYPDHILQERNQKLDQEYAHLNFSEEHYFENILENLRCEAHKSLKKLREPVDPDMWIIGAAVVNAFYSPNRNQIVFPAGILQPPFFSKHQHQALNFGGIGMVIGHEITHGFDDNGRNFDKDGNMLNWWSNYSAEHFKEQSQCMVQQYGNFNWKLAGGQNVSGALSHITGVSVLSLFFRVWSLWLQVSGISTLGENIADNGGVRQAYKAYLKWVETEGEEPRLPGLDMDHKQLFFLNFAQVSERNAKFNLWQIKNKAISNRLTCIQVWCGAYRPEYASQSIKTDSHSPLEYRVFGSLQNFEAFSEAFQCPKGSAMNPELKCRVW</sequence>
<dbReference type="PANTHER" id="PTHR11733">
    <property type="entry name" value="ZINC METALLOPROTEASE FAMILY M13 NEPRILYSIN-RELATED"/>
    <property type="match status" value="1"/>
</dbReference>
<comment type="caution">
    <text evidence="9">The sequence shown here is derived from an EMBL/GenBank/DDBJ whole genome shotgun (WGS) entry which is preliminary data.</text>
</comment>
<keyword evidence="4" id="KW-0378">Hydrolase</keyword>
<evidence type="ECO:0000256" key="4">
    <source>
        <dbReference type="ARBA" id="ARBA00022801"/>
    </source>
</evidence>
<protein>
    <recommendedName>
        <fullName evidence="11">Membrane metallo-endopeptidase-like 1</fullName>
    </recommendedName>
</protein>
<proteinExistence type="predicted"/>
<dbReference type="InterPro" id="IPR008753">
    <property type="entry name" value="Peptidase_M13_N"/>
</dbReference>
<gene>
    <name evidence="9" type="ORF">fugu_004989</name>
</gene>
<dbReference type="Proteomes" id="UP000516260">
    <property type="component" value="Chromosome 5"/>
</dbReference>
<dbReference type="Gene3D" id="3.40.390.10">
    <property type="entry name" value="Collagenase (Catalytic Domain)"/>
    <property type="match status" value="1"/>
</dbReference>
<dbReference type="PANTHER" id="PTHR11733:SF141">
    <property type="entry name" value="MEMBRANE METALLO-ENDOPEPTIDASE-LIKE 1"/>
    <property type="match status" value="1"/>
</dbReference>
<feature type="domain" description="Peptidase M13 N-terminal" evidence="8">
    <location>
        <begin position="414"/>
        <end position="501"/>
    </location>
</feature>
<reference evidence="9 10" key="1">
    <citation type="submission" date="2019-04" db="EMBL/GenBank/DDBJ databases">
        <title>The sequence and de novo assembly of Takifugu bimaculatus genome using PacBio and Hi-C technologies.</title>
        <authorList>
            <person name="Xu P."/>
            <person name="Liu B."/>
            <person name="Zhou Z."/>
        </authorList>
    </citation>
    <scope>NUCLEOTIDE SEQUENCE [LARGE SCALE GENOMIC DNA]</scope>
    <source>
        <strain evidence="9">TB-2018</strain>
        <tissue evidence="9">Muscle</tissue>
    </source>
</reference>
<keyword evidence="2" id="KW-0645">Protease</keyword>
<dbReference type="CDD" id="cd08662">
    <property type="entry name" value="M13"/>
    <property type="match status" value="1"/>
</dbReference>
<feature type="domain" description="Peptidase M13 C-terminal" evidence="7">
    <location>
        <begin position="763"/>
        <end position="820"/>
    </location>
</feature>
<keyword evidence="6" id="KW-0482">Metalloprotease</keyword>
<keyword evidence="3" id="KW-0479">Metal-binding</keyword>
<dbReference type="AlphaFoldDB" id="A0A4Z2B9G9"/>
<evidence type="ECO:0000259" key="8">
    <source>
        <dbReference type="Pfam" id="PF05649"/>
    </source>
</evidence>
<comment type="cofactor">
    <cofactor evidence="1">
        <name>Zn(2+)</name>
        <dbReference type="ChEBI" id="CHEBI:29105"/>
    </cofactor>
</comment>
<feature type="domain" description="Peptidase M13 N-terminal" evidence="8">
    <location>
        <begin position="168"/>
        <end position="347"/>
    </location>
</feature>
<evidence type="ECO:0000313" key="10">
    <source>
        <dbReference type="Proteomes" id="UP000516260"/>
    </source>
</evidence>
<dbReference type="GO" id="GO:0016485">
    <property type="term" value="P:protein processing"/>
    <property type="evidence" value="ECO:0007669"/>
    <property type="project" value="TreeGrafter"/>
</dbReference>
<dbReference type="GO" id="GO:0005886">
    <property type="term" value="C:plasma membrane"/>
    <property type="evidence" value="ECO:0007669"/>
    <property type="project" value="TreeGrafter"/>
</dbReference>
<evidence type="ECO:0000256" key="5">
    <source>
        <dbReference type="ARBA" id="ARBA00022833"/>
    </source>
</evidence>
<dbReference type="PROSITE" id="PS51885">
    <property type="entry name" value="NEPRILYSIN"/>
    <property type="match status" value="1"/>
</dbReference>
<accession>A0A4Z2B9G9</accession>
<dbReference type="InterPro" id="IPR042089">
    <property type="entry name" value="Peptidase_M13_dom_2"/>
</dbReference>
<dbReference type="GO" id="GO:0004222">
    <property type="term" value="F:metalloendopeptidase activity"/>
    <property type="evidence" value="ECO:0007669"/>
    <property type="project" value="InterPro"/>
</dbReference>
<dbReference type="InterPro" id="IPR000718">
    <property type="entry name" value="Peptidase_M13"/>
</dbReference>
<keyword evidence="5" id="KW-0862">Zinc</keyword>
<feature type="domain" description="Peptidase M13 C-terminal" evidence="7">
    <location>
        <begin position="562"/>
        <end position="741"/>
    </location>
</feature>
<dbReference type="Gene3D" id="1.10.1380.10">
    <property type="entry name" value="Neutral endopeptidase , domain2"/>
    <property type="match status" value="2"/>
</dbReference>
<keyword evidence="10" id="KW-1185">Reference proteome</keyword>
<evidence type="ECO:0000313" key="9">
    <source>
        <dbReference type="EMBL" id="TNM88735.1"/>
    </source>
</evidence>
<dbReference type="InterPro" id="IPR018497">
    <property type="entry name" value="Peptidase_M13_C"/>
</dbReference>
<dbReference type="GO" id="GO:0046872">
    <property type="term" value="F:metal ion binding"/>
    <property type="evidence" value="ECO:0007669"/>
    <property type="project" value="UniProtKB-KW"/>
</dbReference>
<evidence type="ECO:0000256" key="3">
    <source>
        <dbReference type="ARBA" id="ARBA00022723"/>
    </source>
</evidence>
<evidence type="ECO:0008006" key="11">
    <source>
        <dbReference type="Google" id="ProtNLM"/>
    </source>
</evidence>
<dbReference type="InterPro" id="IPR024079">
    <property type="entry name" value="MetalloPept_cat_dom_sf"/>
</dbReference>
<evidence type="ECO:0000256" key="2">
    <source>
        <dbReference type="ARBA" id="ARBA00022670"/>
    </source>
</evidence>
<dbReference type="Pfam" id="PF01431">
    <property type="entry name" value="Peptidase_M13"/>
    <property type="match status" value="2"/>
</dbReference>
<organism evidence="9 10">
    <name type="scientific">Takifugu bimaculatus</name>
    <dbReference type="NCBI Taxonomy" id="433685"/>
    <lineage>
        <taxon>Eukaryota</taxon>
        <taxon>Metazoa</taxon>
        <taxon>Chordata</taxon>
        <taxon>Craniata</taxon>
        <taxon>Vertebrata</taxon>
        <taxon>Euteleostomi</taxon>
        <taxon>Actinopterygii</taxon>
        <taxon>Neopterygii</taxon>
        <taxon>Teleostei</taxon>
        <taxon>Neoteleostei</taxon>
        <taxon>Acanthomorphata</taxon>
        <taxon>Eupercaria</taxon>
        <taxon>Tetraodontiformes</taxon>
        <taxon>Tetradontoidea</taxon>
        <taxon>Tetraodontidae</taxon>
        <taxon>Takifugu</taxon>
    </lineage>
</organism>
<evidence type="ECO:0000256" key="1">
    <source>
        <dbReference type="ARBA" id="ARBA00001947"/>
    </source>
</evidence>
<dbReference type="PRINTS" id="PR00786">
    <property type="entry name" value="NEPRILYSIN"/>
</dbReference>
<dbReference type="SUPFAM" id="SSF55486">
    <property type="entry name" value="Metalloproteases ('zincins'), catalytic domain"/>
    <property type="match status" value="1"/>
</dbReference>
<dbReference type="EMBL" id="SWLE01000018">
    <property type="protein sequence ID" value="TNM88735.1"/>
    <property type="molecule type" value="Genomic_DNA"/>
</dbReference>
<name>A0A4Z2B9G9_9TELE</name>
<evidence type="ECO:0000256" key="6">
    <source>
        <dbReference type="ARBA" id="ARBA00023049"/>
    </source>
</evidence>